<evidence type="ECO:0000256" key="3">
    <source>
        <dbReference type="ARBA" id="ARBA00022833"/>
    </source>
</evidence>
<evidence type="ECO:0000313" key="5">
    <source>
        <dbReference type="EMBL" id="VEN60931.1"/>
    </source>
</evidence>
<organism evidence="5 6">
    <name type="scientific">Callosobruchus maculatus</name>
    <name type="common">Southern cowpea weevil</name>
    <name type="synonym">Pulse bruchid</name>
    <dbReference type="NCBI Taxonomy" id="64391"/>
    <lineage>
        <taxon>Eukaryota</taxon>
        <taxon>Metazoa</taxon>
        <taxon>Ecdysozoa</taxon>
        <taxon>Arthropoda</taxon>
        <taxon>Hexapoda</taxon>
        <taxon>Insecta</taxon>
        <taxon>Pterygota</taxon>
        <taxon>Neoptera</taxon>
        <taxon>Endopterygota</taxon>
        <taxon>Coleoptera</taxon>
        <taxon>Polyphaga</taxon>
        <taxon>Cucujiformia</taxon>
        <taxon>Chrysomeloidea</taxon>
        <taxon>Chrysomelidae</taxon>
        <taxon>Bruchinae</taxon>
        <taxon>Bruchini</taxon>
        <taxon>Callosobruchus</taxon>
    </lineage>
</organism>
<evidence type="ECO:0000259" key="4">
    <source>
        <dbReference type="Pfam" id="PF02892"/>
    </source>
</evidence>
<keyword evidence="1" id="KW-0479">Metal-binding</keyword>
<feature type="domain" description="BED-type" evidence="4">
    <location>
        <begin position="9"/>
        <end position="37"/>
    </location>
</feature>
<keyword evidence="6" id="KW-1185">Reference proteome</keyword>
<evidence type="ECO:0000313" key="6">
    <source>
        <dbReference type="Proteomes" id="UP000410492"/>
    </source>
</evidence>
<proteinExistence type="predicted"/>
<dbReference type="Proteomes" id="UP000410492">
    <property type="component" value="Unassembled WGS sequence"/>
</dbReference>
<dbReference type="Pfam" id="PF02892">
    <property type="entry name" value="zf-BED"/>
    <property type="match status" value="1"/>
</dbReference>
<dbReference type="GO" id="GO:0003677">
    <property type="term" value="F:DNA binding"/>
    <property type="evidence" value="ECO:0007669"/>
    <property type="project" value="InterPro"/>
</dbReference>
<keyword evidence="2" id="KW-0863">Zinc-finger</keyword>
<gene>
    <name evidence="5" type="ORF">CALMAC_LOCUS18476</name>
</gene>
<dbReference type="GO" id="GO:0008270">
    <property type="term" value="F:zinc ion binding"/>
    <property type="evidence" value="ECO:0007669"/>
    <property type="project" value="UniProtKB-KW"/>
</dbReference>
<dbReference type="EMBL" id="CAACVG010012823">
    <property type="protein sequence ID" value="VEN60931.1"/>
    <property type="molecule type" value="Genomic_DNA"/>
</dbReference>
<reference evidence="5 6" key="1">
    <citation type="submission" date="2019-01" db="EMBL/GenBank/DDBJ databases">
        <authorList>
            <person name="Sayadi A."/>
        </authorList>
    </citation>
    <scope>NUCLEOTIDE SEQUENCE [LARGE SCALE GENOMIC DNA]</scope>
</reference>
<sequence length="88" mass="10194">MSNRALHATAKCTICSAILKTKDSSTKGLLAHLDRIHHIDLKAIRKMNLLSKWNPELKFGVLFYEGWAFWLCKMWKLIQEESSLFQTS</sequence>
<keyword evidence="3" id="KW-0862">Zinc</keyword>
<accession>A0A653DL28</accession>
<dbReference type="AlphaFoldDB" id="A0A653DL28"/>
<name>A0A653DL28_CALMS</name>
<dbReference type="OrthoDB" id="10004641at2759"/>
<protein>
    <recommendedName>
        <fullName evidence="4">BED-type domain-containing protein</fullName>
    </recommendedName>
</protein>
<evidence type="ECO:0000256" key="1">
    <source>
        <dbReference type="ARBA" id="ARBA00022723"/>
    </source>
</evidence>
<dbReference type="InterPro" id="IPR003656">
    <property type="entry name" value="Znf_BED"/>
</dbReference>
<evidence type="ECO:0000256" key="2">
    <source>
        <dbReference type="ARBA" id="ARBA00022771"/>
    </source>
</evidence>